<dbReference type="eggNOG" id="ENOG502S2I5">
    <property type="taxonomic scope" value="Eukaryota"/>
</dbReference>
<dbReference type="GO" id="GO:0016020">
    <property type="term" value="C:membrane"/>
    <property type="evidence" value="ECO:0007669"/>
    <property type="project" value="UniProtKB-SubCell"/>
</dbReference>
<dbReference type="PANTHER" id="PTHR31234:SF65">
    <property type="entry name" value="LATE EMBRYOGENESIS ABUNDANT PROTEIN, LEA_2 SUBGROUP"/>
    <property type="match status" value="1"/>
</dbReference>
<evidence type="ECO:0000259" key="7">
    <source>
        <dbReference type="Pfam" id="PF03168"/>
    </source>
</evidence>
<protein>
    <recommendedName>
        <fullName evidence="7">Late embryogenesis abundant protein LEA-2 subgroup domain-containing protein</fullName>
    </recommendedName>
</protein>
<keyword evidence="2 6" id="KW-0812">Transmembrane</keyword>
<evidence type="ECO:0000256" key="6">
    <source>
        <dbReference type="SAM" id="Phobius"/>
    </source>
</evidence>
<dbReference type="HOGENOM" id="CLU_050605_3_0_1"/>
<evidence type="ECO:0000256" key="5">
    <source>
        <dbReference type="SAM" id="MobiDB-lite"/>
    </source>
</evidence>
<dbReference type="OMA" id="IVRMNIT"/>
<feature type="transmembrane region" description="Helical" evidence="6">
    <location>
        <begin position="59"/>
        <end position="84"/>
    </location>
</feature>
<dbReference type="EMBL" id="KI392311">
    <property type="protein sequence ID" value="ERN17868.1"/>
    <property type="molecule type" value="Genomic_DNA"/>
</dbReference>
<name>U5DBT0_AMBTC</name>
<organism evidence="8 9">
    <name type="scientific">Amborella trichopoda</name>
    <dbReference type="NCBI Taxonomy" id="13333"/>
    <lineage>
        <taxon>Eukaryota</taxon>
        <taxon>Viridiplantae</taxon>
        <taxon>Streptophyta</taxon>
        <taxon>Embryophyta</taxon>
        <taxon>Tracheophyta</taxon>
        <taxon>Spermatophyta</taxon>
        <taxon>Magnoliopsida</taxon>
        <taxon>Amborellales</taxon>
        <taxon>Amborellaceae</taxon>
        <taxon>Amborella</taxon>
    </lineage>
</organism>
<accession>U5DBT0</accession>
<sequence>MLKAAEAQPNYQEKKSVCIMAEPDQHRPLAPATAGRSSSDEEGAASRSQSPAKRKRRGLYCCGACTLILLMLVAVGLALAFTVFKVKEPKINMESIAITNLNTNTNTNLLLTGQVALNMTVRVGISVKNPNAASFKFQNSTTLVSYRNVTMGEAFLPAGKAPAGRTFRANVTMVVLADRLLGDQNLVRDLLSGVLKVSSYTLVKGRVNVWNIVKRHADVEMSCDIDISISDMAVRDQNCKHSVKL</sequence>
<comment type="subcellular location">
    <subcellularLocation>
        <location evidence="1">Membrane</location>
        <topology evidence="1">Single-pass membrane protein</topology>
    </subcellularLocation>
</comment>
<dbReference type="Proteomes" id="UP000017836">
    <property type="component" value="Unassembled WGS sequence"/>
</dbReference>
<evidence type="ECO:0000256" key="1">
    <source>
        <dbReference type="ARBA" id="ARBA00004167"/>
    </source>
</evidence>
<dbReference type="InterPro" id="IPR044839">
    <property type="entry name" value="NDR1-like"/>
</dbReference>
<dbReference type="SUPFAM" id="SSF117070">
    <property type="entry name" value="LEA14-like"/>
    <property type="match status" value="1"/>
</dbReference>
<evidence type="ECO:0000256" key="4">
    <source>
        <dbReference type="ARBA" id="ARBA00023136"/>
    </source>
</evidence>
<dbReference type="Pfam" id="PF03168">
    <property type="entry name" value="LEA_2"/>
    <property type="match status" value="1"/>
</dbReference>
<dbReference type="OrthoDB" id="764273at2759"/>
<reference evidence="9" key="1">
    <citation type="journal article" date="2013" name="Science">
        <title>The Amborella genome and the evolution of flowering plants.</title>
        <authorList>
            <consortium name="Amborella Genome Project"/>
        </authorList>
    </citation>
    <scope>NUCLEOTIDE SEQUENCE [LARGE SCALE GENOMIC DNA]</scope>
</reference>
<keyword evidence="9" id="KW-1185">Reference proteome</keyword>
<dbReference type="Gene3D" id="2.60.40.1820">
    <property type="match status" value="1"/>
</dbReference>
<dbReference type="PANTHER" id="PTHR31234">
    <property type="entry name" value="LATE EMBRYOGENESIS ABUNDANT (LEA) HYDROXYPROLINE-RICH GLYCOPROTEIN FAMILY"/>
    <property type="match status" value="1"/>
</dbReference>
<evidence type="ECO:0000313" key="9">
    <source>
        <dbReference type="Proteomes" id="UP000017836"/>
    </source>
</evidence>
<feature type="region of interest" description="Disordered" evidence="5">
    <location>
        <begin position="27"/>
        <end position="51"/>
    </location>
</feature>
<feature type="domain" description="Late embryogenesis abundant protein LEA-2 subgroup" evidence="7">
    <location>
        <begin position="125"/>
        <end position="224"/>
    </location>
</feature>
<gene>
    <name evidence="8" type="ORF">AMTR_s00047p00210100</name>
</gene>
<dbReference type="GO" id="GO:0098542">
    <property type="term" value="P:defense response to other organism"/>
    <property type="evidence" value="ECO:0007669"/>
    <property type="project" value="InterPro"/>
</dbReference>
<keyword evidence="3 6" id="KW-1133">Transmembrane helix</keyword>
<dbReference type="AlphaFoldDB" id="U5DBT0"/>
<dbReference type="InterPro" id="IPR004864">
    <property type="entry name" value="LEA_2"/>
</dbReference>
<keyword evidence="4 6" id="KW-0472">Membrane</keyword>
<dbReference type="Gramene" id="ERN17868">
    <property type="protein sequence ID" value="ERN17868"/>
    <property type="gene ID" value="AMTR_s00047p00210100"/>
</dbReference>
<proteinExistence type="predicted"/>
<evidence type="ECO:0000313" key="8">
    <source>
        <dbReference type="EMBL" id="ERN17868.1"/>
    </source>
</evidence>
<evidence type="ECO:0000256" key="2">
    <source>
        <dbReference type="ARBA" id="ARBA00022692"/>
    </source>
</evidence>
<evidence type="ECO:0000256" key="3">
    <source>
        <dbReference type="ARBA" id="ARBA00022989"/>
    </source>
</evidence>